<organism evidence="3 4">
    <name type="scientific">Micractinium conductrix</name>
    <dbReference type="NCBI Taxonomy" id="554055"/>
    <lineage>
        <taxon>Eukaryota</taxon>
        <taxon>Viridiplantae</taxon>
        <taxon>Chlorophyta</taxon>
        <taxon>core chlorophytes</taxon>
        <taxon>Trebouxiophyceae</taxon>
        <taxon>Chlorellales</taxon>
        <taxon>Chlorellaceae</taxon>
        <taxon>Chlorella clade</taxon>
        <taxon>Micractinium</taxon>
    </lineage>
</organism>
<dbReference type="OrthoDB" id="521093at2759"/>
<keyword evidence="4" id="KW-1185">Reference proteome</keyword>
<dbReference type="Proteomes" id="UP000239649">
    <property type="component" value="Unassembled WGS sequence"/>
</dbReference>
<gene>
    <name evidence="3" type="ORF">C2E20_2736</name>
</gene>
<feature type="transmembrane region" description="Helical" evidence="1">
    <location>
        <begin position="256"/>
        <end position="280"/>
    </location>
</feature>
<reference evidence="3 4" key="1">
    <citation type="journal article" date="2018" name="Plant J.">
        <title>Genome sequences of Chlorella sorokiniana UTEX 1602 and Micractinium conductrix SAG 241.80: implications to maltose excretion by a green alga.</title>
        <authorList>
            <person name="Arriola M.B."/>
            <person name="Velmurugan N."/>
            <person name="Zhang Y."/>
            <person name="Plunkett M.H."/>
            <person name="Hondzo H."/>
            <person name="Barney B.M."/>
        </authorList>
    </citation>
    <scope>NUCLEOTIDE SEQUENCE [LARGE SCALE GENOMIC DNA]</scope>
    <source>
        <strain evidence="3 4">SAG 241.80</strain>
    </source>
</reference>
<evidence type="ECO:0000313" key="3">
    <source>
        <dbReference type="EMBL" id="PSC74289.1"/>
    </source>
</evidence>
<evidence type="ECO:0000313" key="4">
    <source>
        <dbReference type="Proteomes" id="UP000239649"/>
    </source>
</evidence>
<keyword evidence="1" id="KW-0472">Membrane</keyword>
<proteinExistence type="predicted"/>
<feature type="transmembrane region" description="Helical" evidence="1">
    <location>
        <begin position="173"/>
        <end position="194"/>
    </location>
</feature>
<evidence type="ECO:0000256" key="1">
    <source>
        <dbReference type="SAM" id="Phobius"/>
    </source>
</evidence>
<keyword evidence="1" id="KW-0812">Transmembrane</keyword>
<dbReference type="EMBL" id="LHPF02000005">
    <property type="protein sequence ID" value="PSC74289.1"/>
    <property type="molecule type" value="Genomic_DNA"/>
</dbReference>
<feature type="transmembrane region" description="Helical" evidence="1">
    <location>
        <begin position="222"/>
        <end position="244"/>
    </location>
</feature>
<sequence>MPAAAATAELAGLLASTSVIGLSAAGQESGGSSGGFGGGSGGGGGPAHRRAVANADPTCGATLLADQCCQILAVMLQGLLAYGEARRGGSPYVALVCLMYTLTLALMLALPHVYWQNRRWLLPCTRLLAFSINTAWQTGVGTSLVLERAAQLGVKGVVGDVLRVAAGIRSMSILLVTIFTPLPPAATFVLHLAFLPMTSNARGYCATRLMSDPLSVRRQVNAAAALDLASLPLVALMPVAAGLINTPQAAASAPTCHATLTFFQILIILAIPLLLSVYSWRPELACSDSGGTPSESTPGKLRSLAARAGAAADSGLHRLLGGTSRPAVRCVVAYYALANLWIFAGL</sequence>
<name>A0A2P6VJM3_9CHLO</name>
<evidence type="ECO:0000256" key="2">
    <source>
        <dbReference type="SAM" id="SignalP"/>
    </source>
</evidence>
<feature type="chain" id="PRO_5015203673" evidence="2">
    <location>
        <begin position="26"/>
        <end position="346"/>
    </location>
</feature>
<dbReference type="AlphaFoldDB" id="A0A2P6VJM3"/>
<keyword evidence="1" id="KW-1133">Transmembrane helix</keyword>
<protein>
    <submittedName>
        <fullName evidence="3">Uncharacterized protein</fullName>
    </submittedName>
</protein>
<feature type="signal peptide" evidence="2">
    <location>
        <begin position="1"/>
        <end position="25"/>
    </location>
</feature>
<accession>A0A2P6VJM3</accession>
<feature type="transmembrane region" description="Helical" evidence="1">
    <location>
        <begin position="92"/>
        <end position="110"/>
    </location>
</feature>
<comment type="caution">
    <text evidence="3">The sequence shown here is derived from an EMBL/GenBank/DDBJ whole genome shotgun (WGS) entry which is preliminary data.</text>
</comment>
<keyword evidence="2" id="KW-0732">Signal</keyword>